<dbReference type="Proteomes" id="UP000308600">
    <property type="component" value="Unassembled WGS sequence"/>
</dbReference>
<accession>A0ACD3B8R9</accession>
<dbReference type="EMBL" id="ML208269">
    <property type="protein sequence ID" value="TFK74225.1"/>
    <property type="molecule type" value="Genomic_DNA"/>
</dbReference>
<gene>
    <name evidence="1" type="ORF">BDN72DRAFT_833526</name>
</gene>
<evidence type="ECO:0000313" key="2">
    <source>
        <dbReference type="Proteomes" id="UP000308600"/>
    </source>
</evidence>
<organism evidence="1 2">
    <name type="scientific">Pluteus cervinus</name>
    <dbReference type="NCBI Taxonomy" id="181527"/>
    <lineage>
        <taxon>Eukaryota</taxon>
        <taxon>Fungi</taxon>
        <taxon>Dikarya</taxon>
        <taxon>Basidiomycota</taxon>
        <taxon>Agaricomycotina</taxon>
        <taxon>Agaricomycetes</taxon>
        <taxon>Agaricomycetidae</taxon>
        <taxon>Agaricales</taxon>
        <taxon>Pluteineae</taxon>
        <taxon>Pluteaceae</taxon>
        <taxon>Pluteus</taxon>
    </lineage>
</organism>
<sequence length="515" mass="58384">MPPEQTPGRNWNSSLSITLIVLALAFVIRKYQQTIAKKDYPPGPKPRIFVGNAFDLPIDKGWETYARWSKEYNSDIVHATALGEHIIVLNSRQSAIELLEKRGSIYSSRPVIPMFELIGWHEFISALPYGPLWRRHKRVFQQSFRREASIQYQPIQTRKIHDALNTLLRDPDGFAEHLKTLSGAIILSVIYDYDVSHKDDHFVDLMERALAIGVTAALPGSHLVNTFPFLRHLPTWFPGAGFHRIAAHSRELVKEIRREPYEMVRKDMAEGNLSSVLASLLATNDAQGGSKDEEEVISSALTVAYAAGSDTTMSTLLWFILAMALNPDAQRKAQAEIDRLTDGKRLPTFDDRASLPYIEALYRELLRWQPAVPLGVPHKTIEDDYYNGYFIPKGSIVISNIWAMNRDEAEYPEPERFIPERFLDNTGNLTDDDRVLAYGFGKRICSGRYFASASVWLFIACFLATFDTAKPKDEEGNEVEIVIETSGGLSSHPLPFKCSIIPHSEEAKRLIEQRY</sequence>
<protein>
    <submittedName>
        <fullName evidence="1">Cytochrome P450</fullName>
    </submittedName>
</protein>
<proteinExistence type="predicted"/>
<name>A0ACD3B8R9_9AGAR</name>
<reference evidence="1 2" key="1">
    <citation type="journal article" date="2019" name="Nat. Ecol. Evol.">
        <title>Megaphylogeny resolves global patterns of mushroom evolution.</title>
        <authorList>
            <person name="Varga T."/>
            <person name="Krizsan K."/>
            <person name="Foldi C."/>
            <person name="Dima B."/>
            <person name="Sanchez-Garcia M."/>
            <person name="Sanchez-Ramirez S."/>
            <person name="Szollosi G.J."/>
            <person name="Szarkandi J.G."/>
            <person name="Papp V."/>
            <person name="Albert L."/>
            <person name="Andreopoulos W."/>
            <person name="Angelini C."/>
            <person name="Antonin V."/>
            <person name="Barry K.W."/>
            <person name="Bougher N.L."/>
            <person name="Buchanan P."/>
            <person name="Buyck B."/>
            <person name="Bense V."/>
            <person name="Catcheside P."/>
            <person name="Chovatia M."/>
            <person name="Cooper J."/>
            <person name="Damon W."/>
            <person name="Desjardin D."/>
            <person name="Finy P."/>
            <person name="Geml J."/>
            <person name="Haridas S."/>
            <person name="Hughes K."/>
            <person name="Justo A."/>
            <person name="Karasinski D."/>
            <person name="Kautmanova I."/>
            <person name="Kiss B."/>
            <person name="Kocsube S."/>
            <person name="Kotiranta H."/>
            <person name="LaButti K.M."/>
            <person name="Lechner B.E."/>
            <person name="Liimatainen K."/>
            <person name="Lipzen A."/>
            <person name="Lukacs Z."/>
            <person name="Mihaltcheva S."/>
            <person name="Morgado L.N."/>
            <person name="Niskanen T."/>
            <person name="Noordeloos M.E."/>
            <person name="Ohm R.A."/>
            <person name="Ortiz-Santana B."/>
            <person name="Ovrebo C."/>
            <person name="Racz N."/>
            <person name="Riley R."/>
            <person name="Savchenko A."/>
            <person name="Shiryaev A."/>
            <person name="Soop K."/>
            <person name="Spirin V."/>
            <person name="Szebenyi C."/>
            <person name="Tomsovsky M."/>
            <person name="Tulloss R.E."/>
            <person name="Uehling J."/>
            <person name="Grigoriev I.V."/>
            <person name="Vagvolgyi C."/>
            <person name="Papp T."/>
            <person name="Martin F.M."/>
            <person name="Miettinen O."/>
            <person name="Hibbett D.S."/>
            <person name="Nagy L.G."/>
        </authorList>
    </citation>
    <scope>NUCLEOTIDE SEQUENCE [LARGE SCALE GENOMIC DNA]</scope>
    <source>
        <strain evidence="1 2">NL-1719</strain>
    </source>
</reference>
<evidence type="ECO:0000313" key="1">
    <source>
        <dbReference type="EMBL" id="TFK74225.1"/>
    </source>
</evidence>
<keyword evidence="2" id="KW-1185">Reference proteome</keyword>